<accession>A0A410S014</accession>
<evidence type="ECO:0000259" key="1">
    <source>
        <dbReference type="Pfam" id="PF03008"/>
    </source>
</evidence>
<organism evidence="3 4">
    <name type="scientific">Corallococcus coralloides</name>
    <name type="common">Myxococcus coralloides</name>
    <dbReference type="NCBI Taxonomy" id="184914"/>
    <lineage>
        <taxon>Bacteria</taxon>
        <taxon>Pseudomonadati</taxon>
        <taxon>Myxococcota</taxon>
        <taxon>Myxococcia</taxon>
        <taxon>Myxococcales</taxon>
        <taxon>Cystobacterineae</taxon>
        <taxon>Myxococcaceae</taxon>
        <taxon>Corallococcus</taxon>
    </lineage>
</organism>
<dbReference type="SUPFAM" id="SSF52540">
    <property type="entry name" value="P-loop containing nucleoside triphosphate hydrolases"/>
    <property type="match status" value="1"/>
</dbReference>
<dbReference type="InterPro" id="IPR027417">
    <property type="entry name" value="P-loop_NTPase"/>
</dbReference>
<name>A0A410S014_CORCK</name>
<dbReference type="Pfam" id="PF13401">
    <property type="entry name" value="AAA_22"/>
    <property type="match status" value="1"/>
</dbReference>
<dbReference type="Pfam" id="PF03008">
    <property type="entry name" value="DUF234"/>
    <property type="match status" value="1"/>
</dbReference>
<proteinExistence type="predicted"/>
<feature type="domain" description="DUF234" evidence="1">
    <location>
        <begin position="330"/>
        <end position="422"/>
    </location>
</feature>
<dbReference type="EMBL" id="CP034669">
    <property type="protein sequence ID" value="QAT87463.1"/>
    <property type="molecule type" value="Genomic_DNA"/>
</dbReference>
<sequence length="485" mass="55049">MEWGFYGRHVELEQLTTILQRNRWFFVKLSGRRRIGKTTLIQRALQNTHRRVLYMQVPDSGPAGVLSAVRDAFETFGIDASSFPLPTTLSEFATTIATLAEQGFIVVLDEFQYFHRAALSEFTSHLQREVDRLSATASSVPGGLFVLGSIHAELTALLDDRDAPLYNRVTDTIEVGHLDVASIMEILRAHADPAPERLLLLWNLFEGVPKFYRDCFEQDALSCSAPDLLRRMFFLSSAPLRNEAENWFLHELRGRYDVVLKFIARNPGCSNGDLDAHVRQVSPESAEQTAGYVKGLTERYELIERRLPIFAKKKERKGRYHVRDNFLRSWLSALAPFVSAVNFQPTEVLVQRASARLKEAEGAGLERLVATLYEERSRKALPGFALSHRIDGYWDAQGTEIDLVAVDDTSQRIRFGTCKRDEEKLESSLAVTDGHIDRFLAQMPRYRTYSVEKVAIAPRIASDRADRIRAHGWLAEDLMTLTSDL</sequence>
<dbReference type="Proteomes" id="UP000288758">
    <property type="component" value="Chromosome"/>
</dbReference>
<dbReference type="PANTHER" id="PTHR34704">
    <property type="entry name" value="ATPASE"/>
    <property type="match status" value="1"/>
</dbReference>
<evidence type="ECO:0000313" key="4">
    <source>
        <dbReference type="Proteomes" id="UP000288758"/>
    </source>
</evidence>
<dbReference type="Gene3D" id="3.40.50.300">
    <property type="entry name" value="P-loop containing nucleotide triphosphate hydrolases"/>
    <property type="match status" value="1"/>
</dbReference>
<protein>
    <submittedName>
        <fullName evidence="3">Uncharacterized protein</fullName>
    </submittedName>
</protein>
<gene>
    <name evidence="3" type="ORF">EJ065_5933</name>
</gene>
<dbReference type="PANTHER" id="PTHR34704:SF2">
    <property type="entry name" value="ATPASE"/>
    <property type="match status" value="1"/>
</dbReference>
<evidence type="ECO:0000259" key="2">
    <source>
        <dbReference type="Pfam" id="PF13401"/>
    </source>
</evidence>
<evidence type="ECO:0000313" key="3">
    <source>
        <dbReference type="EMBL" id="QAT87463.1"/>
    </source>
</evidence>
<feature type="domain" description="ORC1/DEAH AAA+ ATPase" evidence="2">
    <location>
        <begin position="26"/>
        <end position="126"/>
    </location>
</feature>
<dbReference type="GO" id="GO:0016887">
    <property type="term" value="F:ATP hydrolysis activity"/>
    <property type="evidence" value="ECO:0007669"/>
    <property type="project" value="InterPro"/>
</dbReference>
<dbReference type="InterPro" id="IPR049945">
    <property type="entry name" value="AAA_22"/>
</dbReference>
<dbReference type="RefSeq" id="WP_128798809.1">
    <property type="nucleotide sequence ID" value="NZ_CP034669.1"/>
</dbReference>
<dbReference type="AlphaFoldDB" id="A0A410S014"/>
<reference evidence="3 4" key="1">
    <citation type="submission" date="2018-12" db="EMBL/GenBank/DDBJ databases">
        <title>Complete Genome Sequence of the Corallopyronin A producing Myxobacterium Corallococcus coralloides B035.</title>
        <authorList>
            <person name="Bouhired S.M."/>
            <person name="Rupp O."/>
            <person name="Blom J."/>
            <person name="Schaeberle T.F."/>
            <person name="Kehraus S."/>
            <person name="Schiefer A."/>
            <person name="Pfarr K."/>
            <person name="Goesmann A."/>
            <person name="Hoerauf A."/>
            <person name="Koenig G.M."/>
        </authorList>
    </citation>
    <scope>NUCLEOTIDE SEQUENCE [LARGE SCALE GENOMIC DNA]</scope>
    <source>
        <strain evidence="3 4">B035</strain>
    </source>
</reference>
<dbReference type="InterPro" id="IPR004256">
    <property type="entry name" value="DUF234"/>
</dbReference>